<evidence type="ECO:0000256" key="3">
    <source>
        <dbReference type="ARBA" id="ARBA00022960"/>
    </source>
</evidence>
<dbReference type="Gene3D" id="2.40.440.10">
    <property type="entry name" value="L,D-transpeptidase catalytic domain-like"/>
    <property type="match status" value="1"/>
</dbReference>
<reference evidence="8" key="2">
    <citation type="submission" date="2021-04" db="EMBL/GenBank/DDBJ databases">
        <authorList>
            <person name="Liu J."/>
        </authorList>
    </citation>
    <scope>NUCLEOTIDE SEQUENCE</scope>
    <source>
        <strain evidence="8">BAD-6</strain>
    </source>
</reference>
<proteinExistence type="predicted"/>
<dbReference type="InterPro" id="IPR005490">
    <property type="entry name" value="LD_TPept_cat_dom"/>
</dbReference>
<evidence type="ECO:0000313" key="8">
    <source>
        <dbReference type="EMBL" id="MBR0597213.1"/>
    </source>
</evidence>
<evidence type="ECO:0000313" key="9">
    <source>
        <dbReference type="Proteomes" id="UP000675664"/>
    </source>
</evidence>
<feature type="active site" description="Nucleophile" evidence="6">
    <location>
        <position position="127"/>
    </location>
</feature>
<name>A0A8J7W0Z1_9FIRM</name>
<feature type="active site" description="Proton donor/acceptor" evidence="6">
    <location>
        <position position="115"/>
    </location>
</feature>
<reference evidence="8" key="1">
    <citation type="submission" date="2021-04" db="EMBL/GenBank/DDBJ databases">
        <title>Sinoanaerobacter chloroacetimidivorans sp. nov., an obligate anaerobic bacterium isolated from anaerobic sludge.</title>
        <authorList>
            <person name="Bao Y."/>
        </authorList>
    </citation>
    <scope>NUCLEOTIDE SEQUENCE</scope>
    <source>
        <strain evidence="8">BAD-6</strain>
    </source>
</reference>
<feature type="domain" description="L,D-TPase catalytic" evidence="7">
    <location>
        <begin position="2"/>
        <end position="151"/>
    </location>
</feature>
<evidence type="ECO:0000256" key="6">
    <source>
        <dbReference type="PROSITE-ProRule" id="PRU01373"/>
    </source>
</evidence>
<dbReference type="EMBL" id="JAGSND010000002">
    <property type="protein sequence ID" value="MBR0597213.1"/>
    <property type="molecule type" value="Genomic_DNA"/>
</dbReference>
<dbReference type="AlphaFoldDB" id="A0A8J7W0Z1"/>
<keyword evidence="9" id="KW-1185">Reference proteome</keyword>
<dbReference type="GO" id="GO:0016740">
    <property type="term" value="F:transferase activity"/>
    <property type="evidence" value="ECO:0007669"/>
    <property type="project" value="UniProtKB-KW"/>
</dbReference>
<dbReference type="GO" id="GO:0071555">
    <property type="term" value="P:cell wall organization"/>
    <property type="evidence" value="ECO:0007669"/>
    <property type="project" value="UniProtKB-UniRule"/>
</dbReference>
<dbReference type="GO" id="GO:0009252">
    <property type="term" value="P:peptidoglycan biosynthetic process"/>
    <property type="evidence" value="ECO:0007669"/>
    <property type="project" value="UniProtKB-UniPathway"/>
</dbReference>
<dbReference type="PANTHER" id="PTHR36699">
    <property type="entry name" value="LD-TRANSPEPTIDASE"/>
    <property type="match status" value="1"/>
</dbReference>
<dbReference type="RefSeq" id="WP_227017340.1">
    <property type="nucleotide sequence ID" value="NZ_JAGSND010000002.1"/>
</dbReference>
<keyword evidence="4 6" id="KW-0573">Peptidoglycan synthesis</keyword>
<evidence type="ECO:0000256" key="4">
    <source>
        <dbReference type="ARBA" id="ARBA00022984"/>
    </source>
</evidence>
<dbReference type="GO" id="GO:0008360">
    <property type="term" value="P:regulation of cell shape"/>
    <property type="evidence" value="ECO:0007669"/>
    <property type="project" value="UniProtKB-UniRule"/>
</dbReference>
<keyword evidence="3 6" id="KW-0133">Cell shape</keyword>
<dbReference type="InterPro" id="IPR038063">
    <property type="entry name" value="Transpep_catalytic_dom"/>
</dbReference>
<comment type="pathway">
    <text evidence="1 6">Cell wall biogenesis; peptidoglycan biosynthesis.</text>
</comment>
<dbReference type="SUPFAM" id="SSF141523">
    <property type="entry name" value="L,D-transpeptidase catalytic domain-like"/>
    <property type="match status" value="1"/>
</dbReference>
<dbReference type="PROSITE" id="PS52029">
    <property type="entry name" value="LD_TPASE"/>
    <property type="match status" value="1"/>
</dbReference>
<keyword evidence="2" id="KW-0808">Transferase</keyword>
<dbReference type="PANTHER" id="PTHR36699:SF1">
    <property type="entry name" value="L,D-TRANSPEPTIDASE YAFK-RELATED"/>
    <property type="match status" value="1"/>
</dbReference>
<gene>
    <name evidence="8" type="ORF">KCX82_04970</name>
</gene>
<organism evidence="8 9">
    <name type="scientific">Sinanaerobacter chloroacetimidivorans</name>
    <dbReference type="NCBI Taxonomy" id="2818044"/>
    <lineage>
        <taxon>Bacteria</taxon>
        <taxon>Bacillati</taxon>
        <taxon>Bacillota</taxon>
        <taxon>Clostridia</taxon>
        <taxon>Peptostreptococcales</taxon>
        <taxon>Anaerovoracaceae</taxon>
        <taxon>Sinanaerobacter</taxon>
    </lineage>
</organism>
<evidence type="ECO:0000256" key="1">
    <source>
        <dbReference type="ARBA" id="ARBA00004752"/>
    </source>
</evidence>
<evidence type="ECO:0000259" key="7">
    <source>
        <dbReference type="PROSITE" id="PS52029"/>
    </source>
</evidence>
<comment type="caution">
    <text evidence="8">The sequence shown here is derived from an EMBL/GenBank/DDBJ whole genome shotgun (WGS) entry which is preliminary data.</text>
</comment>
<evidence type="ECO:0000256" key="2">
    <source>
        <dbReference type="ARBA" id="ARBA00022679"/>
    </source>
</evidence>
<protein>
    <submittedName>
        <fullName evidence="8">L,D-transpeptidase</fullName>
    </submittedName>
</protein>
<sequence>MSEIRVYKKDRRLEFWQDGELIQTFKISLGFSPDGEKLRNGDGRTPEGSYYICTKNPVSKFTLFLGISYPNIADAERGFREGLISQEEYDFIKVSIEQGKRPCWETALGGKIGIHGMGTSRDWTAGCVAMEDEDIKWLWDHTELGNPVHIYK</sequence>
<dbReference type="CDD" id="cd16913">
    <property type="entry name" value="YkuD_like"/>
    <property type="match status" value="1"/>
</dbReference>
<dbReference type="Pfam" id="PF03734">
    <property type="entry name" value="YkuD"/>
    <property type="match status" value="1"/>
</dbReference>
<dbReference type="Proteomes" id="UP000675664">
    <property type="component" value="Unassembled WGS sequence"/>
</dbReference>
<evidence type="ECO:0000256" key="5">
    <source>
        <dbReference type="ARBA" id="ARBA00023316"/>
    </source>
</evidence>
<dbReference type="UniPathway" id="UPA00219"/>
<keyword evidence="5 6" id="KW-0961">Cell wall biogenesis/degradation</keyword>
<accession>A0A8J7W0Z1</accession>